<dbReference type="OrthoDB" id="8193352at2"/>
<dbReference type="Proteomes" id="UP000321085">
    <property type="component" value="Unassembled WGS sequence"/>
</dbReference>
<comment type="caution">
    <text evidence="3">The sequence shown here is derived from an EMBL/GenBank/DDBJ whole genome shotgun (WGS) entry which is preliminary data.</text>
</comment>
<protein>
    <submittedName>
        <fullName evidence="3">Uncharacterized protein</fullName>
    </submittedName>
</protein>
<dbReference type="EMBL" id="BJYU01000008">
    <property type="protein sequence ID" value="GEO13244.1"/>
    <property type="molecule type" value="Genomic_DNA"/>
</dbReference>
<name>A0A512BMR4_9HYPH</name>
<keyword evidence="2" id="KW-0732">Signal</keyword>
<evidence type="ECO:0000313" key="4">
    <source>
        <dbReference type="Proteomes" id="UP000321085"/>
    </source>
</evidence>
<evidence type="ECO:0000256" key="1">
    <source>
        <dbReference type="SAM" id="MobiDB-lite"/>
    </source>
</evidence>
<gene>
    <name evidence="3" type="ORF">MAE02_09400</name>
</gene>
<dbReference type="AlphaFoldDB" id="A0A512BMR4"/>
<sequence>MNRMKLLCRALSVAACLAAAESSVAQEFKVEEVPFATAVSPASMKPRSIAFSDQRNDKLADPATGLIQFEDWARARPEQKRTLSLFPGYEEPKIQVSVHGIKKPYTEKLHMYVVEARFLVGRSPGAIDLARYARLDLLEKIDPAIKHRRIGPDQARPNTDPESAHNRPPGRRWCEAPQSLCIESRYPLEGKLPVGIRLANKLEEGGKKISEFMEFQTELRVLQPQEIDQPVLSKLTGFDGRIAGVMEQSVFSVNQVMQFGKLLVVLQEHPGDTGKTVATVFMALAIETDVLERKKEFENVPVLRNLIPAQVLMGKSSFNSGGSISAGLPDYTRNRIRAIASLLEQEP</sequence>
<feature type="chain" id="PRO_5022070266" evidence="2">
    <location>
        <begin position="26"/>
        <end position="347"/>
    </location>
</feature>
<evidence type="ECO:0000256" key="2">
    <source>
        <dbReference type="SAM" id="SignalP"/>
    </source>
</evidence>
<organism evidence="3 4">
    <name type="scientific">Microvirga aerophila</name>
    <dbReference type="NCBI Taxonomy" id="670291"/>
    <lineage>
        <taxon>Bacteria</taxon>
        <taxon>Pseudomonadati</taxon>
        <taxon>Pseudomonadota</taxon>
        <taxon>Alphaproteobacteria</taxon>
        <taxon>Hyphomicrobiales</taxon>
        <taxon>Methylobacteriaceae</taxon>
        <taxon>Microvirga</taxon>
    </lineage>
</organism>
<accession>A0A512BMR4</accession>
<reference evidence="3 4" key="1">
    <citation type="submission" date="2019-07" db="EMBL/GenBank/DDBJ databases">
        <title>Whole genome shotgun sequence of Microvirga aerophila NBRC 106136.</title>
        <authorList>
            <person name="Hosoyama A."/>
            <person name="Uohara A."/>
            <person name="Ohji S."/>
            <person name="Ichikawa N."/>
        </authorList>
    </citation>
    <scope>NUCLEOTIDE SEQUENCE [LARGE SCALE GENOMIC DNA]</scope>
    <source>
        <strain evidence="3 4">NBRC 106136</strain>
    </source>
</reference>
<keyword evidence="4" id="KW-1185">Reference proteome</keyword>
<feature type="region of interest" description="Disordered" evidence="1">
    <location>
        <begin position="148"/>
        <end position="171"/>
    </location>
</feature>
<proteinExistence type="predicted"/>
<evidence type="ECO:0000313" key="3">
    <source>
        <dbReference type="EMBL" id="GEO13244.1"/>
    </source>
</evidence>
<feature type="signal peptide" evidence="2">
    <location>
        <begin position="1"/>
        <end position="25"/>
    </location>
</feature>